<gene>
    <name evidence="2" type="ORF">ACFONJ_00550</name>
</gene>
<evidence type="ECO:0008006" key="4">
    <source>
        <dbReference type="Google" id="ProtNLM"/>
    </source>
</evidence>
<evidence type="ECO:0000313" key="2">
    <source>
        <dbReference type="EMBL" id="MFC3754461.1"/>
    </source>
</evidence>
<keyword evidence="1" id="KW-0812">Transmembrane</keyword>
<feature type="transmembrane region" description="Helical" evidence="1">
    <location>
        <begin position="264"/>
        <end position="281"/>
    </location>
</feature>
<feature type="transmembrane region" description="Helical" evidence="1">
    <location>
        <begin position="359"/>
        <end position="381"/>
    </location>
</feature>
<keyword evidence="3" id="KW-1185">Reference proteome</keyword>
<feature type="transmembrane region" description="Helical" evidence="1">
    <location>
        <begin position="115"/>
        <end position="135"/>
    </location>
</feature>
<evidence type="ECO:0000313" key="3">
    <source>
        <dbReference type="Proteomes" id="UP001595735"/>
    </source>
</evidence>
<dbReference type="RefSeq" id="WP_290301682.1">
    <property type="nucleotide sequence ID" value="NZ_JAUFQR010000003.1"/>
</dbReference>
<feature type="transmembrane region" description="Helical" evidence="1">
    <location>
        <begin position="325"/>
        <end position="347"/>
    </location>
</feature>
<feature type="transmembrane region" description="Helical" evidence="1">
    <location>
        <begin position="204"/>
        <end position="223"/>
    </location>
</feature>
<dbReference type="Proteomes" id="UP001595735">
    <property type="component" value="Unassembled WGS sequence"/>
</dbReference>
<comment type="caution">
    <text evidence="2">The sequence shown here is derived from an EMBL/GenBank/DDBJ whole genome shotgun (WGS) entry which is preliminary data.</text>
</comment>
<evidence type="ECO:0000256" key="1">
    <source>
        <dbReference type="SAM" id="Phobius"/>
    </source>
</evidence>
<name>A0ABV7XQ69_9FLAO</name>
<accession>A0ABV7XQ69</accession>
<proteinExistence type="predicted"/>
<organism evidence="2 3">
    <name type="scientific">Chryseobacterium tructae</name>
    <dbReference type="NCBI Taxonomy" id="1037380"/>
    <lineage>
        <taxon>Bacteria</taxon>
        <taxon>Pseudomonadati</taxon>
        <taxon>Bacteroidota</taxon>
        <taxon>Flavobacteriia</taxon>
        <taxon>Flavobacteriales</taxon>
        <taxon>Weeksellaceae</taxon>
        <taxon>Chryseobacterium group</taxon>
        <taxon>Chryseobacterium</taxon>
    </lineage>
</organism>
<keyword evidence="1" id="KW-1133">Transmembrane helix</keyword>
<feature type="transmembrane region" description="Helical" evidence="1">
    <location>
        <begin position="168"/>
        <end position="197"/>
    </location>
</feature>
<protein>
    <recommendedName>
        <fullName evidence="4">Glycosyltransferase RgtA/B/C/D-like domain-containing protein</fullName>
    </recommendedName>
</protein>
<dbReference type="EMBL" id="JBHRYO010000001">
    <property type="protein sequence ID" value="MFC3754461.1"/>
    <property type="molecule type" value="Genomic_DNA"/>
</dbReference>
<reference evidence="3" key="1">
    <citation type="journal article" date="2019" name="Int. J. Syst. Evol. Microbiol.">
        <title>The Global Catalogue of Microorganisms (GCM) 10K type strain sequencing project: providing services to taxonomists for standard genome sequencing and annotation.</title>
        <authorList>
            <consortium name="The Broad Institute Genomics Platform"/>
            <consortium name="The Broad Institute Genome Sequencing Center for Infectious Disease"/>
            <person name="Wu L."/>
            <person name="Ma J."/>
        </authorList>
    </citation>
    <scope>NUCLEOTIDE SEQUENCE [LARGE SCALE GENOMIC DNA]</scope>
    <source>
        <strain evidence="3">CECT 7798</strain>
    </source>
</reference>
<feature type="transmembrane region" description="Helical" evidence="1">
    <location>
        <begin position="293"/>
        <end position="313"/>
    </location>
</feature>
<feature type="transmembrane region" description="Helical" evidence="1">
    <location>
        <begin position="85"/>
        <end position="103"/>
    </location>
</feature>
<keyword evidence="1" id="KW-0472">Membrane</keyword>
<sequence>MKSFLITAAVFLGVCTVYLLLMLSGTENYFTYILDDAYIHLAMAKNFALHGVWGITEYSFSSSSSSPIFTFLLSGFIYLLGNHELIPLVFNCVCAVLLIFFLNRYYSRYFSENRPVIIASVFTLAFTSIPLLIFSGMEHVLQGLMIAINIFCFERWQKSGYKNKYDSLGFYLTLALLGLIRFESMFYFISLSFVLLLLRRCKELAGVLFFGFVPVLIFSYFTYRETGYFFPNSVIIKGLRFDTSKEYIEQLIKIIQYKFIENPYFFNAALFPLLIAVFLIIKDVKKKLRFEEVLTRNFFLAVWCIALLIHGTFSQFTNFYRYEAYLLIGFAMAIIPKLHFYFNGFTINHFIVKQNRTMAVLITLSLGALALKVGLGSYLIITGSKNIYEQQIQSARFLKKYYNESKVMANDIGAISYFTDIHLFDFVGLGSKEIVPLRMKKRKVDAEVEAFLTRYSTQNKYQLAIAYDEWMDGHTPKNWRKAAVLTISGWNAVLGRDHVYIYSIDPKIHEILKEQVRNFTWNKDIKVEIID</sequence>